<keyword evidence="7" id="KW-0969">Cilium</keyword>
<dbReference type="GeneID" id="117347187"/>
<keyword evidence="6 12" id="KW-0175">Coiled coil</keyword>
<dbReference type="OrthoDB" id="10264405at2759"/>
<sequence>MSACCGIRSCPAVKDQKMPPKKKDKGNKKGKQKKNGAEHDMEEKFRKTVLEVEVLRDQLALRRDAARQAQAKGAELKERLLLLEQKLQQERHDKEDIYAEMIRKYKELQQESEMRTQDLEVAVKKLQEELGNCHQEMQQLHKKNQQITLEKNQAFAELQRTRERVEADCEKILHVTLDNLLSKLNAAKLGWTAQAISIHSGYKQRLLECGLNPLDI</sequence>
<evidence type="ECO:0000256" key="8">
    <source>
        <dbReference type="ARBA" id="ARBA00023212"/>
    </source>
</evidence>
<dbReference type="PANTHER" id="PTHR28656">
    <property type="entry name" value="COILED-COIL DOMAIN-CONTAINING PROTEIN 153"/>
    <property type="match status" value="1"/>
</dbReference>
<dbReference type="KEGG" id="gsh:117347187"/>
<evidence type="ECO:0000256" key="3">
    <source>
        <dbReference type="ARBA" id="ARBA00011248"/>
    </source>
</evidence>
<keyword evidence="8" id="KW-0206">Cytoskeleton</keyword>
<keyword evidence="4" id="KW-0963">Cytoplasm</keyword>
<feature type="compositionally biased region" description="Basic residues" evidence="13">
    <location>
        <begin position="19"/>
        <end position="34"/>
    </location>
</feature>
<reference evidence="15" key="1">
    <citation type="submission" date="2025-08" db="UniProtKB">
        <authorList>
            <consortium name="RefSeq"/>
        </authorList>
    </citation>
    <scope>IDENTIFICATION</scope>
</reference>
<evidence type="ECO:0000256" key="5">
    <source>
        <dbReference type="ARBA" id="ARBA00022846"/>
    </source>
</evidence>
<organism evidence="14 15">
    <name type="scientific">Geotrypetes seraphini</name>
    <name type="common">Gaboon caecilian</name>
    <name type="synonym">Caecilia seraphini</name>
    <dbReference type="NCBI Taxonomy" id="260995"/>
    <lineage>
        <taxon>Eukaryota</taxon>
        <taxon>Metazoa</taxon>
        <taxon>Chordata</taxon>
        <taxon>Craniata</taxon>
        <taxon>Vertebrata</taxon>
        <taxon>Euteleostomi</taxon>
        <taxon>Amphibia</taxon>
        <taxon>Gymnophiona</taxon>
        <taxon>Geotrypetes</taxon>
    </lineage>
</organism>
<evidence type="ECO:0000256" key="2">
    <source>
        <dbReference type="ARBA" id="ARBA00004611"/>
    </source>
</evidence>
<comment type="similarity">
    <text evidence="10">Belongs to the DRC12 family.</text>
</comment>
<keyword evidence="5" id="KW-0282">Flagellum</keyword>
<feature type="coiled-coil region" evidence="12">
    <location>
        <begin position="66"/>
        <end position="164"/>
    </location>
</feature>
<evidence type="ECO:0000256" key="6">
    <source>
        <dbReference type="ARBA" id="ARBA00023054"/>
    </source>
</evidence>
<comment type="subcellular location">
    <subcellularLocation>
        <location evidence="2">Cytoplasm</location>
        <location evidence="2">Cytoskeleton</location>
        <location evidence="2">Flagellum axoneme</location>
    </subcellularLocation>
</comment>
<dbReference type="Proteomes" id="UP000515159">
    <property type="component" value="Chromosome 13"/>
</dbReference>
<dbReference type="FunCoup" id="A0A6P8PDI8">
    <property type="interactions" value="8"/>
</dbReference>
<gene>
    <name evidence="15" type="primary">CCDC153</name>
</gene>
<evidence type="ECO:0000256" key="4">
    <source>
        <dbReference type="ARBA" id="ARBA00022490"/>
    </source>
</evidence>
<keyword evidence="14" id="KW-1185">Reference proteome</keyword>
<comment type="function">
    <text evidence="1">Component of the nexin-dynein regulatory complex (N-DRC), a key regulator of ciliary/flagellar motility which maintains the alignment and integrity of the distal axoneme and regulates microtubule sliding in motile axonemes.</text>
</comment>
<dbReference type="InParanoid" id="A0A6P8PDI8"/>
<evidence type="ECO:0000256" key="11">
    <source>
        <dbReference type="ARBA" id="ARBA00044800"/>
    </source>
</evidence>
<dbReference type="RefSeq" id="XP_033773626.1">
    <property type="nucleotide sequence ID" value="XM_033917735.1"/>
</dbReference>
<name>A0A6P8PDI8_GEOSA</name>
<evidence type="ECO:0000256" key="1">
    <source>
        <dbReference type="ARBA" id="ARBA00003029"/>
    </source>
</evidence>
<evidence type="ECO:0000313" key="14">
    <source>
        <dbReference type="Proteomes" id="UP000515159"/>
    </source>
</evidence>
<evidence type="ECO:0000256" key="10">
    <source>
        <dbReference type="ARBA" id="ARBA00044754"/>
    </source>
</evidence>
<evidence type="ECO:0000256" key="13">
    <source>
        <dbReference type="SAM" id="MobiDB-lite"/>
    </source>
</evidence>
<evidence type="ECO:0000256" key="9">
    <source>
        <dbReference type="ARBA" id="ARBA00023273"/>
    </source>
</evidence>
<accession>A0A6P8PDI8</accession>
<dbReference type="CTD" id="283152"/>
<feature type="region of interest" description="Disordered" evidence="13">
    <location>
        <begin position="1"/>
        <end position="42"/>
    </location>
</feature>
<proteinExistence type="inferred from homology"/>
<evidence type="ECO:0000256" key="7">
    <source>
        <dbReference type="ARBA" id="ARBA00023069"/>
    </source>
</evidence>
<dbReference type="AlphaFoldDB" id="A0A6P8PDI8"/>
<dbReference type="PANTHER" id="PTHR28656:SF1">
    <property type="entry name" value="COILED-COIL DOMAIN-CONTAINING PROTEIN 153"/>
    <property type="match status" value="1"/>
</dbReference>
<dbReference type="InterPro" id="IPR033585">
    <property type="entry name" value="DRC12-like"/>
</dbReference>
<keyword evidence="9" id="KW-0966">Cell projection</keyword>
<comment type="subunit">
    <text evidence="3">Component of the nexin-dynein regulatory complex (N-DRC).</text>
</comment>
<evidence type="ECO:0000256" key="12">
    <source>
        <dbReference type="SAM" id="Coils"/>
    </source>
</evidence>
<protein>
    <recommendedName>
        <fullName evidence="11">Dynein regulatory complex protein 12</fullName>
    </recommendedName>
</protein>
<evidence type="ECO:0000313" key="15">
    <source>
        <dbReference type="RefSeq" id="XP_033773626.1"/>
    </source>
</evidence>